<evidence type="ECO:0000313" key="2">
    <source>
        <dbReference type="EMBL" id="NKX51937.1"/>
    </source>
</evidence>
<dbReference type="EMBL" id="JAAZSR010000352">
    <property type="protein sequence ID" value="NKX51937.1"/>
    <property type="molecule type" value="Genomic_DNA"/>
</dbReference>
<accession>A0ABX1JRH4</accession>
<organism evidence="2 3">
    <name type="scientific">Arthrobacter deserti</name>
    <dbReference type="NCBI Taxonomy" id="1742687"/>
    <lineage>
        <taxon>Bacteria</taxon>
        <taxon>Bacillati</taxon>
        <taxon>Actinomycetota</taxon>
        <taxon>Actinomycetes</taxon>
        <taxon>Micrococcales</taxon>
        <taxon>Micrococcaceae</taxon>
        <taxon>Arthrobacter</taxon>
    </lineage>
</organism>
<dbReference type="InterPro" id="IPR011707">
    <property type="entry name" value="Cu-oxidase-like_N"/>
</dbReference>
<proteinExistence type="predicted"/>
<dbReference type="Pfam" id="PF07732">
    <property type="entry name" value="Cu-oxidase_3"/>
    <property type="match status" value="1"/>
</dbReference>
<dbReference type="Gene3D" id="2.60.40.420">
    <property type="entry name" value="Cupredoxins - blue copper proteins"/>
    <property type="match status" value="1"/>
</dbReference>
<dbReference type="Proteomes" id="UP000523795">
    <property type="component" value="Unassembled WGS sequence"/>
</dbReference>
<evidence type="ECO:0000259" key="1">
    <source>
        <dbReference type="Pfam" id="PF07732"/>
    </source>
</evidence>
<gene>
    <name evidence="2" type="ORF">HER39_15465</name>
</gene>
<sequence>ASYFPDRTLIAETGSTIRLRIHNRLAQPHELAIHGAGPDRSDASSGPIAPGATGILELRAPAPGTYLYSDPTNAPVERTLGLFGALVVIDPQQAWHLGPAGPEFERQWLWLCHDVVPEWARVASRGGTVRPGGTD</sequence>
<reference evidence="2 3" key="1">
    <citation type="submission" date="2020-04" db="EMBL/GenBank/DDBJ databases">
        <authorList>
            <person name="Liu S."/>
        </authorList>
    </citation>
    <scope>NUCLEOTIDE SEQUENCE [LARGE SCALE GENOMIC DNA]</scope>
    <source>
        <strain evidence="2 3">CGMCC 1.15091</strain>
    </source>
</reference>
<feature type="non-terminal residue" evidence="2">
    <location>
        <position position="1"/>
    </location>
</feature>
<evidence type="ECO:0000313" key="3">
    <source>
        <dbReference type="Proteomes" id="UP000523795"/>
    </source>
</evidence>
<protein>
    <submittedName>
        <fullName evidence="2">Multicopper oxidase domain-containing protein</fullName>
    </submittedName>
</protein>
<comment type="caution">
    <text evidence="2">The sequence shown here is derived from an EMBL/GenBank/DDBJ whole genome shotgun (WGS) entry which is preliminary data.</text>
</comment>
<name>A0ABX1JRH4_9MICC</name>
<dbReference type="InterPro" id="IPR008972">
    <property type="entry name" value="Cupredoxin"/>
</dbReference>
<feature type="domain" description="Plastocyanin-like" evidence="1">
    <location>
        <begin position="4"/>
        <end position="92"/>
    </location>
</feature>
<dbReference type="SUPFAM" id="SSF49503">
    <property type="entry name" value="Cupredoxins"/>
    <property type="match status" value="1"/>
</dbReference>
<keyword evidence="3" id="KW-1185">Reference proteome</keyword>
<feature type="non-terminal residue" evidence="2">
    <location>
        <position position="135"/>
    </location>
</feature>